<proteinExistence type="predicted"/>
<dbReference type="Proteomes" id="UP000595064">
    <property type="component" value="Plasmid unnamed"/>
</dbReference>
<dbReference type="RefSeq" id="WP_143044558.1">
    <property type="nucleotide sequence ID" value="NZ_CP065749.1"/>
</dbReference>
<reference evidence="2 5" key="2">
    <citation type="submission" date="2020-12" db="EMBL/GenBank/DDBJ databases">
        <title>FDA dAtabase for Regulatory Grade micrObial Sequences (FDA-ARGOS): Supporting development and validation of Infectious Disease Dx tests.</title>
        <authorList>
            <person name="Sproer C."/>
            <person name="Gronow S."/>
            <person name="Severitt S."/>
            <person name="Schroder I."/>
            <person name="Tallon L."/>
            <person name="Sadzewicz L."/>
            <person name="Zhao X."/>
            <person name="Boylan J."/>
            <person name="Ott S."/>
            <person name="Bowen H."/>
            <person name="Vavikolanu K."/>
            <person name="Mehta A."/>
            <person name="Aluvathingal J."/>
            <person name="Nadendla S."/>
            <person name="Lowell S."/>
            <person name="Myers T."/>
            <person name="Yan Y."/>
            <person name="Sichtig H."/>
        </authorList>
    </citation>
    <scope>NUCLEOTIDE SEQUENCE [LARGE SCALE GENOMIC DNA]</scope>
    <source>
        <strain evidence="2 5">FDAARGOS_890</strain>
        <plasmid evidence="2 5">unnamed</plasmid>
    </source>
</reference>
<dbReference type="GeneID" id="94688940"/>
<evidence type="ECO:0000313" key="4">
    <source>
        <dbReference type="Proteomes" id="UP000183417"/>
    </source>
</evidence>
<dbReference type="EMBL" id="CP065749">
    <property type="protein sequence ID" value="QPS84957.1"/>
    <property type="molecule type" value="Genomic_DNA"/>
</dbReference>
<name>A0A1H3MW64_9BURK</name>
<dbReference type="Proteomes" id="UP000183417">
    <property type="component" value="Unassembled WGS sequence"/>
</dbReference>
<dbReference type="KEGG" id="dla:I6G47_32950"/>
<evidence type="ECO:0000313" key="5">
    <source>
        <dbReference type="Proteomes" id="UP000595064"/>
    </source>
</evidence>
<dbReference type="AlphaFoldDB" id="A0A1H3MW64"/>
<feature type="region of interest" description="Disordered" evidence="1">
    <location>
        <begin position="1"/>
        <end position="20"/>
    </location>
</feature>
<geneLocation type="plasmid" evidence="2 5">
    <name>unnamed</name>
</geneLocation>
<accession>A0A1H3MW64</accession>
<dbReference type="EMBL" id="FNPE01000008">
    <property type="protein sequence ID" value="SDY80700.1"/>
    <property type="molecule type" value="Genomic_DNA"/>
</dbReference>
<reference evidence="3 4" key="1">
    <citation type="submission" date="2016-10" db="EMBL/GenBank/DDBJ databases">
        <authorList>
            <person name="de Groot N.N."/>
        </authorList>
    </citation>
    <scope>NUCLEOTIDE SEQUENCE [LARGE SCALE GENOMIC DNA]</scope>
    <source>
        <strain evidence="3 4">LMG 24775</strain>
    </source>
</reference>
<organism evidence="3 4">
    <name type="scientific">Delftia lacustris</name>
    <dbReference type="NCBI Taxonomy" id="558537"/>
    <lineage>
        <taxon>Bacteria</taxon>
        <taxon>Pseudomonadati</taxon>
        <taxon>Pseudomonadota</taxon>
        <taxon>Betaproteobacteria</taxon>
        <taxon>Burkholderiales</taxon>
        <taxon>Comamonadaceae</taxon>
        <taxon>Delftia</taxon>
    </lineage>
</organism>
<gene>
    <name evidence="2" type="ORF">I6G47_32950</name>
    <name evidence="3" type="ORF">SAMN05421547_10863</name>
</gene>
<keyword evidence="5" id="KW-1185">Reference proteome</keyword>
<evidence type="ECO:0000313" key="2">
    <source>
        <dbReference type="EMBL" id="QPS84957.1"/>
    </source>
</evidence>
<evidence type="ECO:0000313" key="3">
    <source>
        <dbReference type="EMBL" id="SDY80700.1"/>
    </source>
</evidence>
<evidence type="ECO:0000256" key="1">
    <source>
        <dbReference type="SAM" id="MobiDB-lite"/>
    </source>
</evidence>
<sequence length="172" mass="19105">MASVSKKIKPIETGTTSGDDMTVSQNAQKLLFEAGYEPKAEWVFIDDLLQKYLRRHKGKDDLLQEVKSLLADSVRPVTRSEFLQLTTALDKREAEQKKNQDRACQLTDILTKAGVTEVALGHEALAMRIYELERAVEMYAQKLKMAESTASQGRPSGSIPFLAGVMIGGLLF</sequence>
<keyword evidence="2" id="KW-0614">Plasmid</keyword>
<protein>
    <submittedName>
        <fullName evidence="3">Uncharacterized protein</fullName>
    </submittedName>
</protein>